<name>A0A5J4U1M7_9EUKA</name>
<evidence type="ECO:0000313" key="2">
    <source>
        <dbReference type="Proteomes" id="UP000324800"/>
    </source>
</evidence>
<organism evidence="1 2">
    <name type="scientific">Streblomastix strix</name>
    <dbReference type="NCBI Taxonomy" id="222440"/>
    <lineage>
        <taxon>Eukaryota</taxon>
        <taxon>Metamonada</taxon>
        <taxon>Preaxostyla</taxon>
        <taxon>Oxymonadida</taxon>
        <taxon>Streblomastigidae</taxon>
        <taxon>Streblomastix</taxon>
    </lineage>
</organism>
<evidence type="ECO:0000313" key="1">
    <source>
        <dbReference type="EMBL" id="KAA6363545.1"/>
    </source>
</evidence>
<dbReference type="OrthoDB" id="10024807at2759"/>
<proteinExistence type="predicted"/>
<protein>
    <submittedName>
        <fullName evidence="1">Uncharacterized protein</fullName>
    </submittedName>
</protein>
<dbReference type="AlphaFoldDB" id="A0A5J4U1M7"/>
<dbReference type="EMBL" id="SNRW01022775">
    <property type="protein sequence ID" value="KAA6363545.1"/>
    <property type="molecule type" value="Genomic_DNA"/>
</dbReference>
<dbReference type="Proteomes" id="UP000324800">
    <property type="component" value="Unassembled WGS sequence"/>
</dbReference>
<accession>A0A5J4U1M7</accession>
<gene>
    <name evidence="1" type="ORF">EZS28_040928</name>
</gene>
<sequence length="67" mass="7479">MKRADSLDRSLDSSYWTRDGRKIRLFYHVDCFSGQSDPRSQPGSSYYGELGAVVSEKAPSTKGFGKV</sequence>
<comment type="caution">
    <text evidence="1">The sequence shown here is derived from an EMBL/GenBank/DDBJ whole genome shotgun (WGS) entry which is preliminary data.</text>
</comment>
<reference evidence="1 2" key="1">
    <citation type="submission" date="2019-03" db="EMBL/GenBank/DDBJ databases">
        <title>Single cell metagenomics reveals metabolic interactions within the superorganism composed of flagellate Streblomastix strix and complex community of Bacteroidetes bacteria on its surface.</title>
        <authorList>
            <person name="Treitli S.C."/>
            <person name="Kolisko M."/>
            <person name="Husnik F."/>
            <person name="Keeling P."/>
            <person name="Hampl V."/>
        </authorList>
    </citation>
    <scope>NUCLEOTIDE SEQUENCE [LARGE SCALE GENOMIC DNA]</scope>
    <source>
        <strain evidence="1">ST1C</strain>
    </source>
</reference>